<evidence type="ECO:0000256" key="1">
    <source>
        <dbReference type="ARBA" id="ARBA00003800"/>
    </source>
</evidence>
<dbReference type="Pfam" id="PF02826">
    <property type="entry name" value="2-Hacid_dh_C"/>
    <property type="match status" value="1"/>
</dbReference>
<comment type="function">
    <text evidence="1">Catalyzes the reversible oxidation of 3-phospho-D-glycerate to 3-phosphonooxypyruvate, the first step of the phosphorylated L-serine biosynthesis pathway. Also catalyzes the reversible oxidation of 2-hydroxyglutarate to 2-oxoglutarate.</text>
</comment>
<evidence type="ECO:0000256" key="7">
    <source>
        <dbReference type="ARBA" id="ARBA00023027"/>
    </source>
</evidence>
<dbReference type="InterPro" id="IPR006236">
    <property type="entry name" value="PGDH"/>
</dbReference>
<dbReference type="GO" id="GO:0006564">
    <property type="term" value="P:L-serine biosynthetic process"/>
    <property type="evidence" value="ECO:0007669"/>
    <property type="project" value="UniProtKB-UniRule"/>
</dbReference>
<protein>
    <recommendedName>
        <fullName evidence="4 11">D-3-phosphoglycerate dehydrogenase</fullName>
        <ecNumber evidence="11">1.1.1.95</ecNumber>
    </recommendedName>
</protein>
<dbReference type="SUPFAM" id="SSF51735">
    <property type="entry name" value="NAD(P)-binding Rossmann-fold domains"/>
    <property type="match status" value="1"/>
</dbReference>
<comment type="pathway">
    <text evidence="2 11">Amino-acid biosynthesis; L-serine biosynthesis; L-serine from 3-phospho-D-glycerate: step 1/3.</text>
</comment>
<dbReference type="EMBL" id="VNHS01000002">
    <property type="protein sequence ID" value="TYP77801.1"/>
    <property type="molecule type" value="Genomic_DNA"/>
</dbReference>
<comment type="similarity">
    <text evidence="3 11">Belongs to the D-isomer specific 2-hydroxyacid dehydrogenase family.</text>
</comment>
<dbReference type="SUPFAM" id="SSF55021">
    <property type="entry name" value="ACT-like"/>
    <property type="match status" value="1"/>
</dbReference>
<evidence type="ECO:0000259" key="12">
    <source>
        <dbReference type="PROSITE" id="PS51671"/>
    </source>
</evidence>
<keyword evidence="7 11" id="KW-0520">NAD</keyword>
<evidence type="ECO:0000256" key="5">
    <source>
        <dbReference type="ARBA" id="ARBA00022605"/>
    </source>
</evidence>
<dbReference type="Pfam" id="PF01842">
    <property type="entry name" value="ACT"/>
    <property type="match status" value="1"/>
</dbReference>
<evidence type="ECO:0000313" key="13">
    <source>
        <dbReference type="EMBL" id="TYP77801.1"/>
    </source>
</evidence>
<dbReference type="PANTHER" id="PTHR42789">
    <property type="entry name" value="D-ISOMER SPECIFIC 2-HYDROXYACID DEHYDROGENASE FAMILY PROTEIN (AFU_ORTHOLOGUE AFUA_6G10090)"/>
    <property type="match status" value="1"/>
</dbReference>
<dbReference type="EC" id="1.1.1.95" evidence="11"/>
<dbReference type="PROSITE" id="PS00671">
    <property type="entry name" value="D_2_HYDROXYACID_DH_3"/>
    <property type="match status" value="1"/>
</dbReference>
<gene>
    <name evidence="13" type="ORF">BCM02_102366</name>
</gene>
<dbReference type="InterPro" id="IPR006140">
    <property type="entry name" value="D-isomer_DH_NAD-bd"/>
</dbReference>
<evidence type="ECO:0000256" key="10">
    <source>
        <dbReference type="ARBA" id="ARBA00048731"/>
    </source>
</evidence>
<sequence length="530" mass="57200">MFKVLVSDPISDLGIQKLVEATDVAVDKKPGLSEDELIAIIGEYDALLVRSQTRVTARVMEAGKQLKVVGRAGVGVDNIDLEAATQRGIIVINAPDGNTITTCEHTFAMMMAVARHIPQAYLKTVGGVWDRKSFVGVELRGKVLGVLGMGRIGSEVAKRAKAFGMDIWGYDPFMTEERAEQLGIRLSTVDDIVRNADFMTVHTPLTPETRHMIGSAQFEVMKKGMRIVNCARGGIIDELALVEAIDQGIVAGAAFDVFEVEPPAADHPFLNHPKIIVTPHLGASTVEAQENVAIDVSEQVLNILRDAPFTNAVNMPPIPATLLKTLQPYFALGEKLGSFAAQLTEGAVSEIKVSYSGELADVDTQPLTRYIVRGVLAHHLGREQVNVVNSMHLAKERSVNIIVNKTKESRDFTNLVSVSLRTKAEERLVAGTLLTGYGPRVVQIDKFPVDVAPEGNLVLVSHNDKPGIIGKIGTLFGNNDVNIATMQVGRQLAGGSAIMVLTVDKAAPKELLAEVTALPDLNKAKEITLY</sequence>
<dbReference type="Proteomes" id="UP000323257">
    <property type="component" value="Unassembled WGS sequence"/>
</dbReference>
<organism evidence="13 14">
    <name type="scientific">Paenibacillus methanolicus</name>
    <dbReference type="NCBI Taxonomy" id="582686"/>
    <lineage>
        <taxon>Bacteria</taxon>
        <taxon>Bacillati</taxon>
        <taxon>Bacillota</taxon>
        <taxon>Bacilli</taxon>
        <taxon>Bacillales</taxon>
        <taxon>Paenibacillaceae</taxon>
        <taxon>Paenibacillus</taxon>
    </lineage>
</organism>
<dbReference type="PROSITE" id="PS51671">
    <property type="entry name" value="ACT"/>
    <property type="match status" value="1"/>
</dbReference>
<dbReference type="Pfam" id="PF19304">
    <property type="entry name" value="PGDH_inter"/>
    <property type="match status" value="1"/>
</dbReference>
<dbReference type="GO" id="GO:0051287">
    <property type="term" value="F:NAD binding"/>
    <property type="evidence" value="ECO:0007669"/>
    <property type="project" value="UniProtKB-UniRule"/>
</dbReference>
<dbReference type="InterPro" id="IPR006139">
    <property type="entry name" value="D-isomer_2_OHA_DH_cat_dom"/>
</dbReference>
<dbReference type="FunFam" id="3.30.1330.90:FF:000003">
    <property type="entry name" value="D-3-phosphoglycerate dehydrogenase"/>
    <property type="match status" value="1"/>
</dbReference>
<keyword evidence="6 11" id="KW-0560">Oxidoreductase</keyword>
<dbReference type="PROSITE" id="PS00065">
    <property type="entry name" value="D_2_HYDROXYACID_DH_1"/>
    <property type="match status" value="1"/>
</dbReference>
<dbReference type="SUPFAM" id="SSF143548">
    <property type="entry name" value="Serine metabolism enzymes domain"/>
    <property type="match status" value="1"/>
</dbReference>
<dbReference type="Gene3D" id="3.30.70.260">
    <property type="match status" value="1"/>
</dbReference>
<accession>A0A5S5CEJ0</accession>
<evidence type="ECO:0000256" key="9">
    <source>
        <dbReference type="ARBA" id="ARBA00048126"/>
    </source>
</evidence>
<keyword evidence="14" id="KW-1185">Reference proteome</keyword>
<evidence type="ECO:0000256" key="8">
    <source>
        <dbReference type="ARBA" id="ARBA00023299"/>
    </source>
</evidence>
<dbReference type="PANTHER" id="PTHR42789:SF1">
    <property type="entry name" value="D-ISOMER SPECIFIC 2-HYDROXYACID DEHYDROGENASE FAMILY PROTEIN (AFU_ORTHOLOGUE AFUA_6G10090)"/>
    <property type="match status" value="1"/>
</dbReference>
<dbReference type="InterPro" id="IPR029752">
    <property type="entry name" value="D-isomer_DH_CS1"/>
</dbReference>
<dbReference type="FunFam" id="3.40.50.720:FF:000021">
    <property type="entry name" value="D-3-phosphoglycerate dehydrogenase"/>
    <property type="match status" value="1"/>
</dbReference>
<proteinExistence type="inferred from homology"/>
<dbReference type="InterPro" id="IPR036291">
    <property type="entry name" value="NAD(P)-bd_dom_sf"/>
</dbReference>
<comment type="caution">
    <text evidence="13">The sequence shown here is derived from an EMBL/GenBank/DDBJ whole genome shotgun (WGS) entry which is preliminary data.</text>
</comment>
<comment type="catalytic activity">
    <reaction evidence="9">
        <text>(R)-2-hydroxyglutarate + NAD(+) = 2-oxoglutarate + NADH + H(+)</text>
        <dbReference type="Rhea" id="RHEA:49612"/>
        <dbReference type="ChEBI" id="CHEBI:15378"/>
        <dbReference type="ChEBI" id="CHEBI:15801"/>
        <dbReference type="ChEBI" id="CHEBI:16810"/>
        <dbReference type="ChEBI" id="CHEBI:57540"/>
        <dbReference type="ChEBI" id="CHEBI:57945"/>
        <dbReference type="EC" id="1.1.1.399"/>
    </reaction>
</comment>
<dbReference type="RefSeq" id="WP_148928290.1">
    <property type="nucleotide sequence ID" value="NZ_VNHS01000002.1"/>
</dbReference>
<name>A0A5S5CEJ0_9BACL</name>
<dbReference type="InterPro" id="IPR045626">
    <property type="entry name" value="PGDH_ASB_dom"/>
</dbReference>
<dbReference type="GO" id="GO:0004617">
    <property type="term" value="F:phosphoglycerate dehydrogenase activity"/>
    <property type="evidence" value="ECO:0007669"/>
    <property type="project" value="UniProtKB-UniRule"/>
</dbReference>
<evidence type="ECO:0000256" key="2">
    <source>
        <dbReference type="ARBA" id="ARBA00005216"/>
    </source>
</evidence>
<evidence type="ECO:0000256" key="6">
    <source>
        <dbReference type="ARBA" id="ARBA00023002"/>
    </source>
</evidence>
<dbReference type="AlphaFoldDB" id="A0A5S5CEJ0"/>
<dbReference type="CDD" id="cd04902">
    <property type="entry name" value="ACT_3PGDH-xct"/>
    <property type="match status" value="1"/>
</dbReference>
<dbReference type="Gene3D" id="3.40.50.720">
    <property type="entry name" value="NAD(P)-binding Rossmann-like Domain"/>
    <property type="match status" value="2"/>
</dbReference>
<feature type="domain" description="ACT" evidence="12">
    <location>
        <begin position="457"/>
        <end position="530"/>
    </location>
</feature>
<dbReference type="InterPro" id="IPR029009">
    <property type="entry name" value="ASB_dom_sf"/>
</dbReference>
<dbReference type="InterPro" id="IPR045865">
    <property type="entry name" value="ACT-like_dom_sf"/>
</dbReference>
<dbReference type="NCBIfam" id="TIGR01327">
    <property type="entry name" value="PGDH"/>
    <property type="match status" value="1"/>
</dbReference>
<evidence type="ECO:0000256" key="3">
    <source>
        <dbReference type="ARBA" id="ARBA00005854"/>
    </source>
</evidence>
<dbReference type="InterPro" id="IPR050857">
    <property type="entry name" value="D-2-hydroxyacid_DH"/>
</dbReference>
<comment type="catalytic activity">
    <reaction evidence="10 11">
        <text>(2R)-3-phosphoglycerate + NAD(+) = 3-phosphooxypyruvate + NADH + H(+)</text>
        <dbReference type="Rhea" id="RHEA:12641"/>
        <dbReference type="ChEBI" id="CHEBI:15378"/>
        <dbReference type="ChEBI" id="CHEBI:18110"/>
        <dbReference type="ChEBI" id="CHEBI:57540"/>
        <dbReference type="ChEBI" id="CHEBI:57945"/>
        <dbReference type="ChEBI" id="CHEBI:58272"/>
        <dbReference type="EC" id="1.1.1.95"/>
    </reaction>
</comment>
<keyword evidence="5 11" id="KW-0028">Amino-acid biosynthesis</keyword>
<dbReference type="InterPro" id="IPR002912">
    <property type="entry name" value="ACT_dom"/>
</dbReference>
<dbReference type="OrthoDB" id="9805416at2"/>
<evidence type="ECO:0000256" key="4">
    <source>
        <dbReference type="ARBA" id="ARBA00021582"/>
    </source>
</evidence>
<dbReference type="Gene3D" id="3.30.1330.90">
    <property type="entry name" value="D-3-phosphoglycerate dehydrogenase, domain 3"/>
    <property type="match status" value="1"/>
</dbReference>
<evidence type="ECO:0000256" key="11">
    <source>
        <dbReference type="RuleBase" id="RU363003"/>
    </source>
</evidence>
<dbReference type="CDD" id="cd12173">
    <property type="entry name" value="PGDH_4"/>
    <property type="match status" value="1"/>
</dbReference>
<dbReference type="InterPro" id="IPR029753">
    <property type="entry name" value="D-isomer_DH_CS"/>
</dbReference>
<evidence type="ECO:0000313" key="14">
    <source>
        <dbReference type="Proteomes" id="UP000323257"/>
    </source>
</evidence>
<keyword evidence="8 11" id="KW-0718">Serine biosynthesis</keyword>
<dbReference type="SUPFAM" id="SSF52283">
    <property type="entry name" value="Formate/glycerate dehydrogenase catalytic domain-like"/>
    <property type="match status" value="1"/>
</dbReference>
<dbReference type="FunFam" id="3.30.70.260:FF:000008">
    <property type="entry name" value="D-3-phosphoglycerate dehydrogenase, chloroplastic"/>
    <property type="match status" value="1"/>
</dbReference>
<dbReference type="Pfam" id="PF00389">
    <property type="entry name" value="2-Hacid_dh"/>
    <property type="match status" value="1"/>
</dbReference>
<reference evidence="13 14" key="1">
    <citation type="submission" date="2019-07" db="EMBL/GenBank/DDBJ databases">
        <title>Genomic Encyclopedia of Type Strains, Phase III (KMG-III): the genomes of soil and plant-associated and newly described type strains.</title>
        <authorList>
            <person name="Whitman W."/>
        </authorList>
    </citation>
    <scope>NUCLEOTIDE SEQUENCE [LARGE SCALE GENOMIC DNA]</scope>
    <source>
        <strain evidence="13 14">BL24</strain>
    </source>
</reference>
<dbReference type="UniPathway" id="UPA00135">
    <property type="reaction ID" value="UER00196"/>
</dbReference>